<sequence length="115" mass="12262">MGKRGELSSGAVDAPPRLSVSPLAGRSGVRMAGEVGLSTLPAWRQALEQVVREDEDVYLELSSVTFVDVAGAGALADAAGRLTEGRRLVLHRPPAALRRVLEMLWPDLTEIEVCA</sequence>
<dbReference type="PROSITE" id="PS50801">
    <property type="entry name" value="STAS"/>
    <property type="match status" value="1"/>
</dbReference>
<reference evidence="4" key="1">
    <citation type="journal article" date="2019" name="Int. J. Syst. Evol. Microbiol.">
        <title>The Global Catalogue of Microorganisms (GCM) 10K type strain sequencing project: providing services to taxonomists for standard genome sequencing and annotation.</title>
        <authorList>
            <consortium name="The Broad Institute Genomics Platform"/>
            <consortium name="The Broad Institute Genome Sequencing Center for Infectious Disease"/>
            <person name="Wu L."/>
            <person name="Ma J."/>
        </authorList>
    </citation>
    <scope>NUCLEOTIDE SEQUENCE [LARGE SCALE GENOMIC DNA]</scope>
    <source>
        <strain evidence="4">JCM 18081</strain>
    </source>
</reference>
<name>A0ABP9C896_9ACTN</name>
<evidence type="ECO:0000313" key="4">
    <source>
        <dbReference type="Proteomes" id="UP001501265"/>
    </source>
</evidence>
<evidence type="ECO:0000313" key="3">
    <source>
        <dbReference type="EMBL" id="GAA4806529.1"/>
    </source>
</evidence>
<dbReference type="InterPro" id="IPR036513">
    <property type="entry name" value="STAS_dom_sf"/>
</dbReference>
<dbReference type="InterPro" id="IPR058548">
    <property type="entry name" value="MlaB-like_STAS"/>
</dbReference>
<organism evidence="3 4">
    <name type="scientific">Streptomyces ziwulingensis</name>
    <dbReference type="NCBI Taxonomy" id="1045501"/>
    <lineage>
        <taxon>Bacteria</taxon>
        <taxon>Bacillati</taxon>
        <taxon>Actinomycetota</taxon>
        <taxon>Actinomycetes</taxon>
        <taxon>Kitasatosporales</taxon>
        <taxon>Streptomycetaceae</taxon>
        <taxon>Streptomyces</taxon>
    </lineage>
</organism>
<feature type="region of interest" description="Disordered" evidence="1">
    <location>
        <begin position="1"/>
        <end position="25"/>
    </location>
</feature>
<evidence type="ECO:0000256" key="1">
    <source>
        <dbReference type="SAM" id="MobiDB-lite"/>
    </source>
</evidence>
<comment type="caution">
    <text evidence="3">The sequence shown here is derived from an EMBL/GenBank/DDBJ whole genome shotgun (WGS) entry which is preliminary data.</text>
</comment>
<protein>
    <recommendedName>
        <fullName evidence="2">STAS domain-containing protein</fullName>
    </recommendedName>
</protein>
<feature type="domain" description="STAS" evidence="2">
    <location>
        <begin position="29"/>
        <end position="102"/>
    </location>
</feature>
<dbReference type="Pfam" id="PF13466">
    <property type="entry name" value="STAS_2"/>
    <property type="match status" value="1"/>
</dbReference>
<evidence type="ECO:0000259" key="2">
    <source>
        <dbReference type="PROSITE" id="PS50801"/>
    </source>
</evidence>
<accession>A0ABP9C896</accession>
<keyword evidence="4" id="KW-1185">Reference proteome</keyword>
<dbReference type="Proteomes" id="UP001501265">
    <property type="component" value="Unassembled WGS sequence"/>
</dbReference>
<gene>
    <name evidence="3" type="ORF">GCM10023220_40720</name>
</gene>
<dbReference type="Gene3D" id="3.30.750.24">
    <property type="entry name" value="STAS domain"/>
    <property type="match status" value="1"/>
</dbReference>
<dbReference type="SUPFAM" id="SSF52091">
    <property type="entry name" value="SpoIIaa-like"/>
    <property type="match status" value="1"/>
</dbReference>
<dbReference type="EMBL" id="BAABIG010000039">
    <property type="protein sequence ID" value="GAA4806529.1"/>
    <property type="molecule type" value="Genomic_DNA"/>
</dbReference>
<proteinExistence type="predicted"/>
<dbReference type="InterPro" id="IPR002645">
    <property type="entry name" value="STAS_dom"/>
</dbReference>